<evidence type="ECO:0000256" key="1">
    <source>
        <dbReference type="ARBA" id="ARBA00022768"/>
    </source>
</evidence>
<reference evidence="4" key="1">
    <citation type="journal article" date="2014" name="Proc. Natl. Acad. Sci. U.S.A.">
        <title>Extensive sampling of basidiomycete genomes demonstrates inadequacy of the white-rot/brown-rot paradigm for wood decay fungi.</title>
        <authorList>
            <person name="Riley R."/>
            <person name="Salamov A.A."/>
            <person name="Brown D.W."/>
            <person name="Nagy L.G."/>
            <person name="Floudas D."/>
            <person name="Held B.W."/>
            <person name="Levasseur A."/>
            <person name="Lombard V."/>
            <person name="Morin E."/>
            <person name="Otillar R."/>
            <person name="Lindquist E.A."/>
            <person name="Sun H."/>
            <person name="LaButti K.M."/>
            <person name="Schmutz J."/>
            <person name="Jabbour D."/>
            <person name="Luo H."/>
            <person name="Baker S.E."/>
            <person name="Pisabarro A.G."/>
            <person name="Walton J.D."/>
            <person name="Blanchette R.A."/>
            <person name="Henrissat B."/>
            <person name="Martin F."/>
            <person name="Cullen D."/>
            <person name="Hibbett D.S."/>
            <person name="Grigoriev I.V."/>
        </authorList>
    </citation>
    <scope>NUCLEOTIDE SEQUENCE [LARGE SCALE GENOMIC DNA]</scope>
    <source>
        <strain evidence="4">MUCL 33604</strain>
    </source>
</reference>
<dbReference type="OrthoDB" id="3247967at2759"/>
<dbReference type="GO" id="GO:0003924">
    <property type="term" value="F:GTPase activity"/>
    <property type="evidence" value="ECO:0007669"/>
    <property type="project" value="TreeGrafter"/>
</dbReference>
<keyword evidence="4" id="KW-1185">Reference proteome</keyword>
<dbReference type="GO" id="GO:0070125">
    <property type="term" value="P:mitochondrial translational elongation"/>
    <property type="evidence" value="ECO:0007669"/>
    <property type="project" value="TreeGrafter"/>
</dbReference>
<gene>
    <name evidence="3" type="ORF">JAAARDRAFT_254780</name>
</gene>
<dbReference type="GO" id="GO:0005739">
    <property type="term" value="C:mitochondrion"/>
    <property type="evidence" value="ECO:0007669"/>
    <property type="project" value="TreeGrafter"/>
</dbReference>
<evidence type="ECO:0000313" key="4">
    <source>
        <dbReference type="Proteomes" id="UP000027265"/>
    </source>
</evidence>
<dbReference type="Gene3D" id="3.40.50.300">
    <property type="entry name" value="P-loop containing nucleotide triphosphate hydrolases"/>
    <property type="match status" value="1"/>
</dbReference>
<organism evidence="3 4">
    <name type="scientific">Jaapia argillacea MUCL 33604</name>
    <dbReference type="NCBI Taxonomy" id="933084"/>
    <lineage>
        <taxon>Eukaryota</taxon>
        <taxon>Fungi</taxon>
        <taxon>Dikarya</taxon>
        <taxon>Basidiomycota</taxon>
        <taxon>Agaricomycotina</taxon>
        <taxon>Agaricomycetes</taxon>
        <taxon>Agaricomycetidae</taxon>
        <taxon>Jaapiales</taxon>
        <taxon>Jaapiaceae</taxon>
        <taxon>Jaapia</taxon>
    </lineage>
</organism>
<dbReference type="PANTHER" id="PTHR43636:SF2">
    <property type="entry name" value="ELONGATION FACTOR G, MITOCHONDRIAL"/>
    <property type="match status" value="1"/>
</dbReference>
<dbReference type="AlphaFoldDB" id="A0A067PVX4"/>
<evidence type="ECO:0000256" key="2">
    <source>
        <dbReference type="ARBA" id="ARBA00022917"/>
    </source>
</evidence>
<name>A0A067PVX4_9AGAM</name>
<keyword evidence="2" id="KW-0648">Protein biosynthesis</keyword>
<dbReference type="Proteomes" id="UP000027265">
    <property type="component" value="Unassembled WGS sequence"/>
</dbReference>
<evidence type="ECO:0000313" key="3">
    <source>
        <dbReference type="EMBL" id="KDQ58020.1"/>
    </source>
</evidence>
<proteinExistence type="predicted"/>
<keyword evidence="1" id="KW-0251">Elongation factor</keyword>
<dbReference type="InterPro" id="IPR027417">
    <property type="entry name" value="P-loop_NTPase"/>
</dbReference>
<accession>A0A067PVX4</accession>
<dbReference type="PANTHER" id="PTHR43636">
    <property type="entry name" value="ELONGATION FACTOR G, MITOCHONDRIAL"/>
    <property type="match status" value="1"/>
</dbReference>
<dbReference type="EMBL" id="KL197718">
    <property type="protein sequence ID" value="KDQ58020.1"/>
    <property type="molecule type" value="Genomic_DNA"/>
</dbReference>
<dbReference type="GO" id="GO:0003746">
    <property type="term" value="F:translation elongation factor activity"/>
    <property type="evidence" value="ECO:0007669"/>
    <property type="project" value="UniProtKB-KW"/>
</dbReference>
<protein>
    <submittedName>
        <fullName evidence="3">Uncharacterized protein</fullName>
    </submittedName>
</protein>
<sequence length="132" mass="15048">MAWRFRPRAKPWRAIGQIRSKQSTAAAAMHVPILVEDQFRGVVYLVRRSTVPFLPLRLLRPCLSVNAVEKNEIAPEGLDFAQAKRAELIEQLAEVLSCILWLSDQEYRRSTCEDAFYAHSHLRCKPVGANDS</sequence>
<dbReference type="HOGENOM" id="CLU_1917338_0_0_1"/>
<dbReference type="STRING" id="933084.A0A067PVX4"/>
<dbReference type="InParanoid" id="A0A067PVX4"/>